<name>A0A1I5SR75_9BACI</name>
<evidence type="ECO:0000313" key="3">
    <source>
        <dbReference type="EMBL" id="SFP73294.1"/>
    </source>
</evidence>
<dbReference type="OrthoDB" id="1655186at2"/>
<dbReference type="Proteomes" id="UP000321547">
    <property type="component" value="Unassembled WGS sequence"/>
</dbReference>
<feature type="transmembrane region" description="Helical" evidence="1">
    <location>
        <begin position="73"/>
        <end position="98"/>
    </location>
</feature>
<feature type="transmembrane region" description="Helical" evidence="1">
    <location>
        <begin position="146"/>
        <end position="168"/>
    </location>
</feature>
<evidence type="ECO:0000313" key="2">
    <source>
        <dbReference type="EMBL" id="GEM02672.1"/>
    </source>
</evidence>
<dbReference type="EMBL" id="FOXC01000050">
    <property type="protein sequence ID" value="SFP73294.1"/>
    <property type="molecule type" value="Genomic_DNA"/>
</dbReference>
<keyword evidence="1" id="KW-1133">Transmembrane helix</keyword>
<feature type="transmembrane region" description="Helical" evidence="1">
    <location>
        <begin position="174"/>
        <end position="194"/>
    </location>
</feature>
<sequence length="207" mass="23619">MKGLLLKDIFTLEKQMRAPLIMILFVALIPVANISNFIIMYAIIIPISSFGYDEHAKWDRLMRMMPIQERTIILSKYVLGYGFLGLISLIMLIAQFGYHAFGYRDLTLASFPVFLLNNLPMFLLALTGYAILMPFVFKLGMEKGRLVFGAVFAVFIFLTIPFSFIQIISDGLFISSWFIWLLLVVAAVVNISSIKLSQRFYSRNTNS</sequence>
<reference evidence="2 5" key="2">
    <citation type="submission" date="2019-07" db="EMBL/GenBank/DDBJ databases">
        <title>Whole genome shotgun sequence of Halolactibacillus halophilus NBRC 100868.</title>
        <authorList>
            <person name="Hosoyama A."/>
            <person name="Uohara A."/>
            <person name="Ohji S."/>
            <person name="Ichikawa N."/>
        </authorList>
    </citation>
    <scope>NUCLEOTIDE SEQUENCE [LARGE SCALE GENOMIC DNA]</scope>
    <source>
        <strain evidence="2 5">NBRC 100868</strain>
    </source>
</reference>
<protein>
    <submittedName>
        <fullName evidence="3">ABC-2 family transporter protein</fullName>
    </submittedName>
    <submittedName>
        <fullName evidence="2">Membrane protein</fullName>
    </submittedName>
</protein>
<accession>A0A1I5SR75</accession>
<dbReference type="RefSeq" id="WP_089833772.1">
    <property type="nucleotide sequence ID" value="NZ_BJWI01000051.1"/>
</dbReference>
<keyword evidence="5" id="KW-1185">Reference proteome</keyword>
<feature type="transmembrane region" description="Helical" evidence="1">
    <location>
        <begin position="118"/>
        <end position="137"/>
    </location>
</feature>
<reference evidence="3 4" key="1">
    <citation type="submission" date="2016-10" db="EMBL/GenBank/DDBJ databases">
        <authorList>
            <person name="de Groot N.N."/>
        </authorList>
    </citation>
    <scope>NUCLEOTIDE SEQUENCE [LARGE SCALE GENOMIC DNA]</scope>
    <source>
        <strain evidence="3 4">DSM 17073</strain>
    </source>
</reference>
<dbReference type="Proteomes" id="UP000242243">
    <property type="component" value="Unassembled WGS sequence"/>
</dbReference>
<dbReference type="STRING" id="306540.SAMN05421839_1507"/>
<evidence type="ECO:0000313" key="4">
    <source>
        <dbReference type="Proteomes" id="UP000242243"/>
    </source>
</evidence>
<gene>
    <name evidence="2" type="ORF">HHA03_22040</name>
    <name evidence="3" type="ORF">SAMN05421839_1507</name>
</gene>
<evidence type="ECO:0000256" key="1">
    <source>
        <dbReference type="SAM" id="Phobius"/>
    </source>
</evidence>
<dbReference type="Pfam" id="PF13346">
    <property type="entry name" value="ABC2_membrane_5"/>
    <property type="match status" value="1"/>
</dbReference>
<keyword evidence="1" id="KW-0812">Transmembrane</keyword>
<dbReference type="AlphaFoldDB" id="A0A1I5SR75"/>
<evidence type="ECO:0000313" key="5">
    <source>
        <dbReference type="Proteomes" id="UP000321547"/>
    </source>
</evidence>
<proteinExistence type="predicted"/>
<organism evidence="3 4">
    <name type="scientific">Halolactibacillus halophilus</name>
    <dbReference type="NCBI Taxonomy" id="306540"/>
    <lineage>
        <taxon>Bacteria</taxon>
        <taxon>Bacillati</taxon>
        <taxon>Bacillota</taxon>
        <taxon>Bacilli</taxon>
        <taxon>Bacillales</taxon>
        <taxon>Bacillaceae</taxon>
        <taxon>Halolactibacillus</taxon>
    </lineage>
</organism>
<dbReference type="EMBL" id="BJWI01000051">
    <property type="protein sequence ID" value="GEM02672.1"/>
    <property type="molecule type" value="Genomic_DNA"/>
</dbReference>
<keyword evidence="1" id="KW-0472">Membrane</keyword>
<dbReference type="InterPro" id="IPR025699">
    <property type="entry name" value="ABC2_memb-like"/>
</dbReference>
<feature type="transmembrane region" description="Helical" evidence="1">
    <location>
        <begin position="20"/>
        <end position="52"/>
    </location>
</feature>